<dbReference type="STRING" id="993070.AS031_09600"/>
<organism evidence="6 7">
    <name type="scientific">Pseudarthrobacter enclensis</name>
    <dbReference type="NCBI Taxonomy" id="993070"/>
    <lineage>
        <taxon>Bacteria</taxon>
        <taxon>Bacillati</taxon>
        <taxon>Actinomycetota</taxon>
        <taxon>Actinomycetes</taxon>
        <taxon>Micrococcales</taxon>
        <taxon>Micrococcaceae</taxon>
        <taxon>Pseudarthrobacter</taxon>
    </lineage>
</organism>
<dbReference type="GO" id="GO:0006355">
    <property type="term" value="P:regulation of DNA-templated transcription"/>
    <property type="evidence" value="ECO:0007669"/>
    <property type="project" value="InterPro"/>
</dbReference>
<dbReference type="Gene3D" id="1.10.10.10">
    <property type="entry name" value="Winged helix-like DNA-binding domain superfamily/Winged helix DNA-binding domain"/>
    <property type="match status" value="1"/>
</dbReference>
<dbReference type="OrthoDB" id="3171335at2"/>
<dbReference type="PRINTS" id="PR00038">
    <property type="entry name" value="HTHLUXR"/>
</dbReference>
<evidence type="ECO:0000256" key="3">
    <source>
        <dbReference type="ARBA" id="ARBA00023163"/>
    </source>
</evidence>
<dbReference type="InterPro" id="IPR027417">
    <property type="entry name" value="P-loop_NTPase"/>
</dbReference>
<dbReference type="AlphaFoldDB" id="A0A0V8IPV8"/>
<keyword evidence="3" id="KW-0804">Transcription</keyword>
<evidence type="ECO:0000256" key="2">
    <source>
        <dbReference type="ARBA" id="ARBA00023125"/>
    </source>
</evidence>
<dbReference type="InterPro" id="IPR036388">
    <property type="entry name" value="WH-like_DNA-bd_sf"/>
</dbReference>
<dbReference type="Proteomes" id="UP000053199">
    <property type="component" value="Unassembled WGS sequence"/>
</dbReference>
<feature type="domain" description="HTH luxR-type" evidence="5">
    <location>
        <begin position="825"/>
        <end position="890"/>
    </location>
</feature>
<evidence type="ECO:0000256" key="4">
    <source>
        <dbReference type="SAM" id="MobiDB-lite"/>
    </source>
</evidence>
<accession>A0A0V8IPV8</accession>
<dbReference type="SMART" id="SM00421">
    <property type="entry name" value="HTH_LUXR"/>
    <property type="match status" value="1"/>
</dbReference>
<evidence type="ECO:0000256" key="1">
    <source>
        <dbReference type="ARBA" id="ARBA00023015"/>
    </source>
</evidence>
<name>A0A0V8IPV8_9MICC</name>
<dbReference type="SUPFAM" id="SSF48452">
    <property type="entry name" value="TPR-like"/>
    <property type="match status" value="1"/>
</dbReference>
<proteinExistence type="predicted"/>
<dbReference type="InterPro" id="IPR016032">
    <property type="entry name" value="Sig_transdc_resp-reg_C-effctor"/>
</dbReference>
<protein>
    <recommendedName>
        <fullName evidence="5">HTH luxR-type domain-containing protein</fullName>
    </recommendedName>
</protein>
<dbReference type="PANTHER" id="PTHR44688">
    <property type="entry name" value="DNA-BINDING TRANSCRIPTIONAL ACTIVATOR DEVR_DOSR"/>
    <property type="match status" value="1"/>
</dbReference>
<dbReference type="GO" id="GO:0003677">
    <property type="term" value="F:DNA binding"/>
    <property type="evidence" value="ECO:0007669"/>
    <property type="project" value="UniProtKB-KW"/>
</dbReference>
<sequence length="894" mass="93477">MDNAAGNHPAQGIIRAAELHDIVVALSGAEPAGVLISGAGGSGMTTLLDAAASVLEGSFAVVARTAAPSFADVPFGIAMALVPDLPATPNPSPRFLLQASRRALRSAGPPGMPVLLALDNIDVLDDLSLWLLNRIVSEPDIKLLATHRSDRPLRMELMESVVARQLSLVNLAGLGQGRMRDFLASCLQGSPSENLVREVHAASGGNMLAARLLLDSAADDGNLTCLNGEWTLSRGAGHDASPVQELMAHRLARYPRHQRRLIDVLAVGEPVAVGVAEALAGKAALAELAAAGTVRIQAPGNAAGGATATLSHVLESAAALQQLPQERRQGLRLALHGQMAAGTGGSLWNLFRRVALEQDTGLPTPQADLLAVAVAANDLHDSKRARRAAAAVTDPELRLPAGVEQARALYLLGDSYGSIQLLRRLLAVPDGPGDVDFVRAVRLLVRALHPTAPSPNVLQAILDEARRRVESAVGNGSAGVQEARDELAVLQIYLDAQAGSWPRPGDALYQRLARQHAADPAAAGNAAAGDGPRHPAAAEALPATEAGVLLMALVSQGLAVGGRFAEAVELSTAALESLERLPRCTVDFHAVVLVIHGSNLIWRGQWGGKEMVCCGPPRRGVGRLSYFEGPAHLYRAFVLARQGSLDLACEHFRQAKTRFDEADPEGLLPITLGGLAAAAWLLGDVGQVRRALAAYDARRTAGSYLAARLADSYSSAARSVVSGAAAANRRLLLMAETAGRRGHRALENLNLGLAARTGARGLRPQEVSVTDLVWSVTPGLLGETGEELPLPGPEDSLPGYADVPGDGDDQLYGSDRQPGAVRPAGFPDLGKLSNREREVAGLIASGLSSAEAAIRLGISVNTVNAHLQRTYGKLGVSSRQELSEVWNNAADLPA</sequence>
<dbReference type="SUPFAM" id="SSF52540">
    <property type="entry name" value="P-loop containing nucleoside triphosphate hydrolases"/>
    <property type="match status" value="1"/>
</dbReference>
<dbReference type="EMBL" id="LNQM01000003">
    <property type="protein sequence ID" value="KSU76840.1"/>
    <property type="molecule type" value="Genomic_DNA"/>
</dbReference>
<dbReference type="InterPro" id="IPR000792">
    <property type="entry name" value="Tscrpt_reg_LuxR_C"/>
</dbReference>
<reference evidence="6 7" key="1">
    <citation type="journal article" date="2014" name="Arch. Microbiol.">
        <title>Arthrobacter enclensis sp. nov., isolated from sediment sample.</title>
        <authorList>
            <person name="Dastager S.G."/>
            <person name="Liu Q."/>
            <person name="Tang S.K."/>
            <person name="Krishnamurthi S."/>
            <person name="Lee J.C."/>
            <person name="Li W.J."/>
        </authorList>
    </citation>
    <scope>NUCLEOTIDE SEQUENCE [LARGE SCALE GENOMIC DNA]</scope>
    <source>
        <strain evidence="6 7">NIO-1008</strain>
    </source>
</reference>
<dbReference type="SUPFAM" id="SSF46894">
    <property type="entry name" value="C-terminal effector domain of the bipartite response regulators"/>
    <property type="match status" value="1"/>
</dbReference>
<dbReference type="Pfam" id="PF00196">
    <property type="entry name" value="GerE"/>
    <property type="match status" value="1"/>
</dbReference>
<evidence type="ECO:0000313" key="7">
    <source>
        <dbReference type="Proteomes" id="UP000053199"/>
    </source>
</evidence>
<dbReference type="CDD" id="cd06170">
    <property type="entry name" value="LuxR_C_like"/>
    <property type="match status" value="1"/>
</dbReference>
<dbReference type="RefSeq" id="WP_058267911.1">
    <property type="nucleotide sequence ID" value="NZ_FMAZ01000003.1"/>
</dbReference>
<evidence type="ECO:0000313" key="6">
    <source>
        <dbReference type="EMBL" id="KSU76840.1"/>
    </source>
</evidence>
<keyword evidence="7" id="KW-1185">Reference proteome</keyword>
<dbReference type="InterPro" id="IPR011990">
    <property type="entry name" value="TPR-like_helical_dom_sf"/>
</dbReference>
<feature type="region of interest" description="Disordered" evidence="4">
    <location>
        <begin position="783"/>
        <end position="809"/>
    </location>
</feature>
<dbReference type="PROSITE" id="PS50043">
    <property type="entry name" value="HTH_LUXR_2"/>
    <property type="match status" value="1"/>
</dbReference>
<gene>
    <name evidence="6" type="ORF">AS031_09600</name>
</gene>
<keyword evidence="2" id="KW-0238">DNA-binding</keyword>
<dbReference type="PANTHER" id="PTHR44688:SF16">
    <property type="entry name" value="DNA-BINDING TRANSCRIPTIONAL ACTIVATOR DEVR_DOSR"/>
    <property type="match status" value="1"/>
</dbReference>
<comment type="caution">
    <text evidence="6">The sequence shown here is derived from an EMBL/GenBank/DDBJ whole genome shotgun (WGS) entry which is preliminary data.</text>
</comment>
<keyword evidence="1" id="KW-0805">Transcription regulation</keyword>
<evidence type="ECO:0000259" key="5">
    <source>
        <dbReference type="PROSITE" id="PS50043"/>
    </source>
</evidence>